<dbReference type="KEGG" id="mhz:Metho_1212"/>
<protein>
    <submittedName>
        <fullName evidence="1">Uncharacterized protein</fullName>
    </submittedName>
</protein>
<organism evidence="1 2">
    <name type="scientific">Methanomethylovorans hollandica (strain DSM 15978 / NBRC 107637 / DMS1)</name>
    <dbReference type="NCBI Taxonomy" id="867904"/>
    <lineage>
        <taxon>Archaea</taxon>
        <taxon>Methanobacteriati</taxon>
        <taxon>Methanobacteriota</taxon>
        <taxon>Stenosarchaea group</taxon>
        <taxon>Methanomicrobia</taxon>
        <taxon>Methanosarcinales</taxon>
        <taxon>Methanosarcinaceae</taxon>
        <taxon>Methanomethylovorans</taxon>
    </lineage>
</organism>
<proteinExistence type="predicted"/>
<evidence type="ECO:0000313" key="2">
    <source>
        <dbReference type="Proteomes" id="UP000010866"/>
    </source>
</evidence>
<dbReference type="EMBL" id="CP003362">
    <property type="protein sequence ID" value="AGB49442.1"/>
    <property type="molecule type" value="Genomic_DNA"/>
</dbReference>
<dbReference type="AlphaFoldDB" id="L0KVI2"/>
<sequence>MANYSTNTAPKPKLHATIEVTNMKYLQALKKKHDVSLSQAADMAIKIAREIQSDEQAAERIAEKVCQKMLKKLEEMQ</sequence>
<dbReference type="RefSeq" id="WP_015324608.1">
    <property type="nucleotide sequence ID" value="NC_019977.1"/>
</dbReference>
<dbReference type="GeneID" id="14407021"/>
<dbReference type="STRING" id="867904.Metho_1212"/>
<keyword evidence="2" id="KW-1185">Reference proteome</keyword>
<reference evidence="2" key="1">
    <citation type="submission" date="2012-02" db="EMBL/GenBank/DDBJ databases">
        <title>Complete sequence of chromosome of Methanomethylovorans hollandica DSM 15978.</title>
        <authorList>
            <person name="Lucas S."/>
            <person name="Copeland A."/>
            <person name="Lapidus A."/>
            <person name="Glavina del Rio T."/>
            <person name="Dalin E."/>
            <person name="Tice H."/>
            <person name="Bruce D."/>
            <person name="Goodwin L."/>
            <person name="Pitluck S."/>
            <person name="Peters L."/>
            <person name="Mikhailova N."/>
            <person name="Held B."/>
            <person name="Kyrpides N."/>
            <person name="Mavromatis K."/>
            <person name="Ivanova N."/>
            <person name="Brettin T."/>
            <person name="Detter J.C."/>
            <person name="Han C."/>
            <person name="Larimer F."/>
            <person name="Land M."/>
            <person name="Hauser L."/>
            <person name="Markowitz V."/>
            <person name="Cheng J.-F."/>
            <person name="Hugenholtz P."/>
            <person name="Woyke T."/>
            <person name="Wu D."/>
            <person name="Spring S."/>
            <person name="Schroeder M."/>
            <person name="Brambilla E."/>
            <person name="Klenk H.-P."/>
            <person name="Eisen J.A."/>
        </authorList>
    </citation>
    <scope>NUCLEOTIDE SEQUENCE [LARGE SCALE GENOMIC DNA]</scope>
    <source>
        <strain evidence="2">DSM 15978 / NBRC 107637 / DMS1</strain>
    </source>
</reference>
<evidence type="ECO:0000313" key="1">
    <source>
        <dbReference type="EMBL" id="AGB49442.1"/>
    </source>
</evidence>
<accession>L0KVI2</accession>
<gene>
    <name evidence="1" type="ordered locus">Metho_1212</name>
</gene>
<name>L0KVI2_METHD</name>
<dbReference type="Proteomes" id="UP000010866">
    <property type="component" value="Chromosome"/>
</dbReference>
<dbReference type="HOGENOM" id="CLU_2629729_0_0_2"/>